<protein>
    <recommendedName>
        <fullName evidence="8">Protein kinase domain-containing protein</fullName>
    </recommendedName>
</protein>
<dbReference type="AlphaFoldDB" id="A0A6G1CZU4"/>
<comment type="caution">
    <text evidence="9">The sequence shown here is derived from an EMBL/GenBank/DDBJ whole genome shotgun (WGS) entry which is preliminary data.</text>
</comment>
<evidence type="ECO:0000313" key="10">
    <source>
        <dbReference type="Proteomes" id="UP000479710"/>
    </source>
</evidence>
<keyword evidence="4" id="KW-0732">Signal</keyword>
<evidence type="ECO:0000256" key="7">
    <source>
        <dbReference type="ARBA" id="ARBA00023180"/>
    </source>
</evidence>
<evidence type="ECO:0000256" key="5">
    <source>
        <dbReference type="ARBA" id="ARBA00022989"/>
    </source>
</evidence>
<keyword evidence="2" id="KW-0723">Serine/threonine-protein kinase</keyword>
<keyword evidence="6" id="KW-0472">Membrane</keyword>
<reference evidence="9 10" key="1">
    <citation type="submission" date="2019-11" db="EMBL/GenBank/DDBJ databases">
        <title>Whole genome sequence of Oryza granulata.</title>
        <authorList>
            <person name="Li W."/>
        </authorList>
    </citation>
    <scope>NUCLEOTIDE SEQUENCE [LARGE SCALE GENOMIC DNA]</scope>
    <source>
        <strain evidence="10">cv. Menghai</strain>
        <tissue evidence="9">Leaf</tissue>
    </source>
</reference>
<dbReference type="Proteomes" id="UP000479710">
    <property type="component" value="Unassembled WGS sequence"/>
</dbReference>
<sequence length="221" mass="24878">MRVMFTEARIISLSSIFTMAPIGCLVFTAARRGHCQGSRISPLDRTVDGIISSLHRIELWIANGPSMIRKQRPSVAPCLHVSHSPDWVSTVVPDSQIRDCTVERFLKEIAAEKPIRFTAQHLAGFTNYSARLVAGAFGTVYKGMLPNGLMVAVKCLQAGHDDRVSMEQFMAEVGTIGRIHHINLVRLFDFCFDATVHALVYEYMDNRCFDFCRRGRQSRML</sequence>
<dbReference type="Pfam" id="PF07714">
    <property type="entry name" value="PK_Tyr_Ser-Thr"/>
    <property type="match status" value="1"/>
</dbReference>
<dbReference type="SUPFAM" id="SSF56112">
    <property type="entry name" value="Protein kinase-like (PK-like)"/>
    <property type="match status" value="1"/>
</dbReference>
<keyword evidence="2" id="KW-0418">Kinase</keyword>
<evidence type="ECO:0000313" key="9">
    <source>
        <dbReference type="EMBL" id="KAF0905597.1"/>
    </source>
</evidence>
<comment type="subcellular location">
    <subcellularLocation>
        <location evidence="1">Membrane</location>
        <topology evidence="1">Single-pass type I membrane protein</topology>
    </subcellularLocation>
</comment>
<evidence type="ECO:0000256" key="2">
    <source>
        <dbReference type="ARBA" id="ARBA00022527"/>
    </source>
</evidence>
<evidence type="ECO:0000256" key="4">
    <source>
        <dbReference type="ARBA" id="ARBA00022729"/>
    </source>
</evidence>
<dbReference type="EMBL" id="SPHZ02000007">
    <property type="protein sequence ID" value="KAF0905597.1"/>
    <property type="molecule type" value="Genomic_DNA"/>
</dbReference>
<keyword evidence="10" id="KW-1185">Reference proteome</keyword>
<organism evidence="9 10">
    <name type="scientific">Oryza meyeriana var. granulata</name>
    <dbReference type="NCBI Taxonomy" id="110450"/>
    <lineage>
        <taxon>Eukaryota</taxon>
        <taxon>Viridiplantae</taxon>
        <taxon>Streptophyta</taxon>
        <taxon>Embryophyta</taxon>
        <taxon>Tracheophyta</taxon>
        <taxon>Spermatophyta</taxon>
        <taxon>Magnoliopsida</taxon>
        <taxon>Liliopsida</taxon>
        <taxon>Poales</taxon>
        <taxon>Poaceae</taxon>
        <taxon>BOP clade</taxon>
        <taxon>Oryzoideae</taxon>
        <taxon>Oryzeae</taxon>
        <taxon>Oryzinae</taxon>
        <taxon>Oryza</taxon>
        <taxon>Oryza meyeriana</taxon>
    </lineage>
</organism>
<dbReference type="GO" id="GO:0004674">
    <property type="term" value="F:protein serine/threonine kinase activity"/>
    <property type="evidence" value="ECO:0007669"/>
    <property type="project" value="UniProtKB-KW"/>
</dbReference>
<dbReference type="InterPro" id="IPR011009">
    <property type="entry name" value="Kinase-like_dom_sf"/>
</dbReference>
<keyword evidence="5" id="KW-1133">Transmembrane helix</keyword>
<evidence type="ECO:0000256" key="6">
    <source>
        <dbReference type="ARBA" id="ARBA00023136"/>
    </source>
</evidence>
<dbReference type="InterPro" id="IPR000719">
    <property type="entry name" value="Prot_kinase_dom"/>
</dbReference>
<dbReference type="GO" id="GO:0005524">
    <property type="term" value="F:ATP binding"/>
    <property type="evidence" value="ECO:0007669"/>
    <property type="project" value="InterPro"/>
</dbReference>
<accession>A0A6G1CZU4</accession>
<gene>
    <name evidence="9" type="ORF">E2562_007385</name>
</gene>
<proteinExistence type="predicted"/>
<dbReference type="Gene3D" id="3.30.200.20">
    <property type="entry name" value="Phosphorylase Kinase, domain 1"/>
    <property type="match status" value="1"/>
</dbReference>
<dbReference type="GO" id="GO:0016020">
    <property type="term" value="C:membrane"/>
    <property type="evidence" value="ECO:0007669"/>
    <property type="project" value="UniProtKB-SubCell"/>
</dbReference>
<dbReference type="PANTHER" id="PTHR27009">
    <property type="entry name" value="RUST RESISTANCE KINASE LR10-RELATED"/>
    <property type="match status" value="1"/>
</dbReference>
<keyword evidence="2" id="KW-0808">Transferase</keyword>
<feature type="domain" description="Protein kinase" evidence="8">
    <location>
        <begin position="126"/>
        <end position="221"/>
    </location>
</feature>
<evidence type="ECO:0000256" key="1">
    <source>
        <dbReference type="ARBA" id="ARBA00004479"/>
    </source>
</evidence>
<dbReference type="PROSITE" id="PS50011">
    <property type="entry name" value="PROTEIN_KINASE_DOM"/>
    <property type="match status" value="1"/>
</dbReference>
<dbReference type="InterPro" id="IPR045874">
    <property type="entry name" value="LRK10/LRL21-25-like"/>
</dbReference>
<keyword evidence="7" id="KW-0325">Glycoprotein</keyword>
<evidence type="ECO:0000256" key="3">
    <source>
        <dbReference type="ARBA" id="ARBA00022692"/>
    </source>
</evidence>
<dbReference type="OrthoDB" id="749268at2759"/>
<name>A0A6G1CZU4_9ORYZ</name>
<dbReference type="InterPro" id="IPR001245">
    <property type="entry name" value="Ser-Thr/Tyr_kinase_cat_dom"/>
</dbReference>
<keyword evidence="3" id="KW-0812">Transmembrane</keyword>
<evidence type="ECO:0000259" key="8">
    <source>
        <dbReference type="PROSITE" id="PS50011"/>
    </source>
</evidence>